<dbReference type="AlphaFoldDB" id="A0A6A6ECD8"/>
<keyword evidence="2" id="KW-1185">Reference proteome</keyword>
<evidence type="ECO:0000313" key="2">
    <source>
        <dbReference type="Proteomes" id="UP000800200"/>
    </source>
</evidence>
<proteinExistence type="predicted"/>
<protein>
    <submittedName>
        <fullName evidence="1">Uncharacterized protein</fullName>
    </submittedName>
</protein>
<reference evidence="1" key="1">
    <citation type="journal article" date="2020" name="Stud. Mycol.">
        <title>101 Dothideomycetes genomes: a test case for predicting lifestyles and emergence of pathogens.</title>
        <authorList>
            <person name="Haridas S."/>
            <person name="Albert R."/>
            <person name="Binder M."/>
            <person name="Bloem J."/>
            <person name="Labutti K."/>
            <person name="Salamov A."/>
            <person name="Andreopoulos B."/>
            <person name="Baker S."/>
            <person name="Barry K."/>
            <person name="Bills G."/>
            <person name="Bluhm B."/>
            <person name="Cannon C."/>
            <person name="Castanera R."/>
            <person name="Culley D."/>
            <person name="Daum C."/>
            <person name="Ezra D."/>
            <person name="Gonzalez J."/>
            <person name="Henrissat B."/>
            <person name="Kuo A."/>
            <person name="Liang C."/>
            <person name="Lipzen A."/>
            <person name="Lutzoni F."/>
            <person name="Magnuson J."/>
            <person name="Mondo S."/>
            <person name="Nolan M."/>
            <person name="Ohm R."/>
            <person name="Pangilinan J."/>
            <person name="Park H.-J."/>
            <person name="Ramirez L."/>
            <person name="Alfaro M."/>
            <person name="Sun H."/>
            <person name="Tritt A."/>
            <person name="Yoshinaga Y."/>
            <person name="Zwiers L.-H."/>
            <person name="Turgeon B."/>
            <person name="Goodwin S."/>
            <person name="Spatafora J."/>
            <person name="Crous P."/>
            <person name="Grigoriev I."/>
        </authorList>
    </citation>
    <scope>NUCLEOTIDE SEQUENCE</scope>
    <source>
        <strain evidence="1">CBS 207.26</strain>
    </source>
</reference>
<accession>A0A6A6ECD8</accession>
<dbReference type="Proteomes" id="UP000800200">
    <property type="component" value="Unassembled WGS sequence"/>
</dbReference>
<sequence length="83" mass="9180">MLRASISAISANATMSLSVELSTANSALLHYQLISDTLNSFPLFYLFHHMYFTTLHGVSVCCLRPPKTQGPGARMAVQRSRLH</sequence>
<gene>
    <name evidence="1" type="ORF">K469DRAFT_107429</name>
</gene>
<dbReference type="EMBL" id="ML994626">
    <property type="protein sequence ID" value="KAF2187800.1"/>
    <property type="molecule type" value="Genomic_DNA"/>
</dbReference>
<name>A0A6A6ECD8_9PEZI</name>
<organism evidence="1 2">
    <name type="scientific">Zopfia rhizophila CBS 207.26</name>
    <dbReference type="NCBI Taxonomy" id="1314779"/>
    <lineage>
        <taxon>Eukaryota</taxon>
        <taxon>Fungi</taxon>
        <taxon>Dikarya</taxon>
        <taxon>Ascomycota</taxon>
        <taxon>Pezizomycotina</taxon>
        <taxon>Dothideomycetes</taxon>
        <taxon>Dothideomycetes incertae sedis</taxon>
        <taxon>Zopfiaceae</taxon>
        <taxon>Zopfia</taxon>
    </lineage>
</organism>
<evidence type="ECO:0000313" key="1">
    <source>
        <dbReference type="EMBL" id="KAF2187800.1"/>
    </source>
</evidence>